<evidence type="ECO:0000256" key="9">
    <source>
        <dbReference type="ARBA" id="ARBA00022989"/>
    </source>
</evidence>
<accession>A0A4U8PYQ0</accession>
<evidence type="ECO:0000256" key="3">
    <source>
        <dbReference type="ARBA" id="ARBA00022448"/>
    </source>
</evidence>
<dbReference type="InterPro" id="IPR003445">
    <property type="entry name" value="Cat_transpt"/>
</dbReference>
<keyword evidence="11 13" id="KW-0472">Membrane</keyword>
<keyword evidence="7 13" id="KW-0812">Transmembrane</keyword>
<feature type="binding site" evidence="12">
    <location>
        <position position="311"/>
    </location>
    <ligand>
        <name>K(+)</name>
        <dbReference type="ChEBI" id="CHEBI:29103"/>
    </ligand>
</feature>
<dbReference type="GO" id="GO:0005886">
    <property type="term" value="C:plasma membrane"/>
    <property type="evidence" value="ECO:0007669"/>
    <property type="project" value="UniProtKB-SubCell"/>
</dbReference>
<evidence type="ECO:0000256" key="8">
    <source>
        <dbReference type="ARBA" id="ARBA00022958"/>
    </source>
</evidence>
<feature type="binding site" evidence="12">
    <location>
        <position position="218"/>
    </location>
    <ligand>
        <name>K(+)</name>
        <dbReference type="ChEBI" id="CHEBI:29103"/>
    </ligand>
</feature>
<organism evidence="14 15">
    <name type="scientific">Robinsoniella peoriensis</name>
    <dbReference type="NCBI Taxonomy" id="180332"/>
    <lineage>
        <taxon>Bacteria</taxon>
        <taxon>Bacillati</taxon>
        <taxon>Bacillota</taxon>
        <taxon>Clostridia</taxon>
        <taxon>Lachnospirales</taxon>
        <taxon>Lachnospiraceae</taxon>
        <taxon>Robinsoniella</taxon>
    </lineage>
</organism>
<gene>
    <name evidence="14" type="primary">trkG</name>
    <name evidence="14" type="ORF">DSM106044_05695</name>
</gene>
<evidence type="ECO:0000256" key="12">
    <source>
        <dbReference type="PIRSR" id="PIRSR006247-1"/>
    </source>
</evidence>
<feature type="transmembrane region" description="Helical" evidence="13">
    <location>
        <begin position="180"/>
        <end position="199"/>
    </location>
</feature>
<feature type="transmembrane region" description="Helical" evidence="13">
    <location>
        <begin position="269"/>
        <end position="287"/>
    </location>
</feature>
<feature type="transmembrane region" description="Helical" evidence="13">
    <location>
        <begin position="131"/>
        <end position="150"/>
    </location>
</feature>
<evidence type="ECO:0000313" key="15">
    <source>
        <dbReference type="Proteomes" id="UP000306509"/>
    </source>
</evidence>
<keyword evidence="15" id="KW-1185">Reference proteome</keyword>
<feature type="binding site" evidence="12">
    <location>
        <position position="312"/>
    </location>
    <ligand>
        <name>K(+)</name>
        <dbReference type="ChEBI" id="CHEBI:29103"/>
    </ligand>
</feature>
<keyword evidence="12" id="KW-0479">Metal-binding</keyword>
<evidence type="ECO:0000256" key="13">
    <source>
        <dbReference type="SAM" id="Phobius"/>
    </source>
</evidence>
<proteinExistence type="inferred from homology"/>
<comment type="subcellular location">
    <subcellularLocation>
        <location evidence="1">Cell inner membrane</location>
        <topology evidence="1">Multi-pass membrane protein</topology>
    </subcellularLocation>
</comment>
<sequence>MNYAMIRYMLGYICYFEAVFLALPCIVSIIYKEKSGFSFAAIMLLCAAIGFTMTFKKPKDRTMFAKEGLVIVALSWIILSILGAMPFVISGEIPSMTDAFFETVSGFTTTGASILTEVESLSQTALFWRSFTHWVGGMGVLVFILAIIPTKSDSGIHLMRAESPGPSVNKLVPKVRTTAMILYGIYLGMTVVEIVFLLIGGMPLFDALTIAFGTAGTGGFAIKNDSISSYSTYLQGIVTVFMILFGINFHVYYLFLVKRPKEALRTGELWAYLGIIGTSILVIAFSVRDMFPSFFMAFHQSAFQVGSIITTTGYATVDYETWPEIARTILVLLMFIGACAGSTGGGIKVSRIILLFKGVKKEITMISHPRSIKKVKIDGRLVEHDVVRSVNAFLVIYAVIFVISLMIISLDNMDMTTNFTAIAATLNNVGPGLGVVGPTGNYAAFSDLSKLVMSFDMLAGRLELLPMLILFVPSTWR</sequence>
<keyword evidence="3" id="KW-0813">Transport</keyword>
<evidence type="ECO:0000256" key="5">
    <source>
        <dbReference type="ARBA" id="ARBA00022519"/>
    </source>
</evidence>
<feature type="binding site" evidence="12">
    <location>
        <position position="110"/>
    </location>
    <ligand>
        <name>K(+)</name>
        <dbReference type="ChEBI" id="CHEBI:29103"/>
    </ligand>
</feature>
<evidence type="ECO:0000256" key="6">
    <source>
        <dbReference type="ARBA" id="ARBA00022538"/>
    </source>
</evidence>
<evidence type="ECO:0000256" key="4">
    <source>
        <dbReference type="ARBA" id="ARBA00022475"/>
    </source>
</evidence>
<evidence type="ECO:0000256" key="1">
    <source>
        <dbReference type="ARBA" id="ARBA00004429"/>
    </source>
</evidence>
<feature type="binding site" evidence="12">
    <location>
        <position position="109"/>
    </location>
    <ligand>
        <name>K(+)</name>
        <dbReference type="ChEBI" id="CHEBI:29103"/>
    </ligand>
</feature>
<feature type="transmembrane region" description="Helical" evidence="13">
    <location>
        <begin position="325"/>
        <end position="347"/>
    </location>
</feature>
<comment type="similarity">
    <text evidence="2">Belongs to the TrkH potassium transport family.</text>
</comment>
<dbReference type="RefSeq" id="WP_027296556.1">
    <property type="nucleotide sequence ID" value="NZ_CABMJZ010000053.1"/>
</dbReference>
<keyword evidence="5" id="KW-0997">Cell inner membrane</keyword>
<keyword evidence="10" id="KW-0406">Ion transport</keyword>
<dbReference type="AlphaFoldDB" id="A0A4U8PYQ0"/>
<dbReference type="GO" id="GO:0015379">
    <property type="term" value="F:potassium:chloride symporter activity"/>
    <property type="evidence" value="ECO:0007669"/>
    <property type="project" value="InterPro"/>
</dbReference>
<protein>
    <submittedName>
        <fullName evidence="14">Trk system potassium uptake protein TrkG</fullName>
    </submittedName>
</protein>
<dbReference type="PIRSF" id="PIRSF006247">
    <property type="entry name" value="TrkH"/>
    <property type="match status" value="1"/>
</dbReference>
<keyword evidence="9 13" id="KW-1133">Transmembrane helix</keyword>
<feature type="binding site" evidence="12">
    <location>
        <position position="429"/>
    </location>
    <ligand>
        <name>K(+)</name>
        <dbReference type="ChEBI" id="CHEBI:29103"/>
    </ligand>
</feature>
<dbReference type="Proteomes" id="UP000306509">
    <property type="component" value="Unassembled WGS sequence"/>
</dbReference>
<dbReference type="STRING" id="180332.GCA_000797495_03231"/>
<feature type="binding site" evidence="12">
    <location>
        <position position="428"/>
    </location>
    <ligand>
        <name>K(+)</name>
        <dbReference type="ChEBI" id="CHEBI:29103"/>
    </ligand>
</feature>
<dbReference type="EMBL" id="QGQD01000120">
    <property type="protein sequence ID" value="TLC97494.1"/>
    <property type="molecule type" value="Genomic_DNA"/>
</dbReference>
<feature type="transmembrane region" description="Helical" evidence="13">
    <location>
        <begin position="390"/>
        <end position="410"/>
    </location>
</feature>
<comment type="caution">
    <text evidence="14">The sequence shown here is derived from an EMBL/GenBank/DDBJ whole genome shotgun (WGS) entry which is preliminary data.</text>
</comment>
<dbReference type="PANTHER" id="PTHR32024:SF2">
    <property type="entry name" value="TRK SYSTEM POTASSIUM UPTAKE PROTEIN TRKG-RELATED"/>
    <property type="match status" value="1"/>
</dbReference>
<dbReference type="OrthoDB" id="9810952at2"/>
<feature type="transmembrane region" description="Helical" evidence="13">
    <location>
        <begin position="37"/>
        <end position="56"/>
    </location>
</feature>
<evidence type="ECO:0000256" key="10">
    <source>
        <dbReference type="ARBA" id="ARBA00023065"/>
    </source>
</evidence>
<keyword evidence="4" id="KW-1003">Cell membrane</keyword>
<dbReference type="GO" id="GO:0046872">
    <property type="term" value="F:metal ion binding"/>
    <property type="evidence" value="ECO:0007669"/>
    <property type="project" value="UniProtKB-KW"/>
</dbReference>
<keyword evidence="8 12" id="KW-0630">Potassium</keyword>
<dbReference type="InterPro" id="IPR004772">
    <property type="entry name" value="TrkH"/>
</dbReference>
<feature type="transmembrane region" description="Helical" evidence="13">
    <location>
        <begin position="12"/>
        <end position="31"/>
    </location>
</feature>
<evidence type="ECO:0000313" key="14">
    <source>
        <dbReference type="EMBL" id="TLC97494.1"/>
    </source>
</evidence>
<dbReference type="Pfam" id="PF02386">
    <property type="entry name" value="TrkH"/>
    <property type="match status" value="2"/>
</dbReference>
<evidence type="ECO:0000256" key="7">
    <source>
        <dbReference type="ARBA" id="ARBA00022692"/>
    </source>
</evidence>
<evidence type="ECO:0000256" key="11">
    <source>
        <dbReference type="ARBA" id="ARBA00023136"/>
    </source>
</evidence>
<feature type="transmembrane region" description="Helical" evidence="13">
    <location>
        <begin position="68"/>
        <end position="89"/>
    </location>
</feature>
<reference evidence="14 15" key="1">
    <citation type="journal article" date="2019" name="Anaerobe">
        <title>Detection of Robinsoniella peoriensis in multiple bone samples of a trauma patient.</title>
        <authorList>
            <person name="Schrottner P."/>
            <person name="Hartwich K."/>
            <person name="Bunk B."/>
            <person name="Schober I."/>
            <person name="Helbig S."/>
            <person name="Rudolph W.W."/>
            <person name="Gunzer F."/>
        </authorList>
    </citation>
    <scope>NUCLEOTIDE SEQUENCE [LARGE SCALE GENOMIC DNA]</scope>
    <source>
        <strain evidence="14 15">DSM 106044</strain>
    </source>
</reference>
<dbReference type="PANTHER" id="PTHR32024">
    <property type="entry name" value="TRK SYSTEM POTASSIUM UPTAKE PROTEIN TRKG-RELATED"/>
    <property type="match status" value="1"/>
</dbReference>
<feature type="transmembrane region" description="Helical" evidence="13">
    <location>
        <begin position="233"/>
        <end position="257"/>
    </location>
</feature>
<keyword evidence="6" id="KW-0633">Potassium transport</keyword>
<name>A0A4U8PYQ0_9FIRM</name>
<evidence type="ECO:0000256" key="2">
    <source>
        <dbReference type="ARBA" id="ARBA00009137"/>
    </source>
</evidence>